<evidence type="ECO:0000313" key="3">
    <source>
        <dbReference type="EMBL" id="KAG7350420.1"/>
    </source>
</evidence>
<reference evidence="3" key="1">
    <citation type="journal article" date="2021" name="Sci. Rep.">
        <title>Diploid genomic architecture of Nitzschia inconspicua, an elite biomass production diatom.</title>
        <authorList>
            <person name="Oliver A."/>
            <person name="Podell S."/>
            <person name="Pinowska A."/>
            <person name="Traller J.C."/>
            <person name="Smith S.R."/>
            <person name="McClure R."/>
            <person name="Beliaev A."/>
            <person name="Bohutskyi P."/>
            <person name="Hill E.A."/>
            <person name="Rabines A."/>
            <person name="Zheng H."/>
            <person name="Allen L.Z."/>
            <person name="Kuo A."/>
            <person name="Grigoriev I.V."/>
            <person name="Allen A.E."/>
            <person name="Hazlebeck D."/>
            <person name="Allen E.E."/>
        </authorList>
    </citation>
    <scope>NUCLEOTIDE SEQUENCE</scope>
    <source>
        <strain evidence="3">Hildebrandi</strain>
    </source>
</reference>
<feature type="transmembrane region" description="Helical" evidence="2">
    <location>
        <begin position="419"/>
        <end position="440"/>
    </location>
</feature>
<protein>
    <submittedName>
        <fullName evidence="3">Uncharacterized protein</fullName>
    </submittedName>
</protein>
<evidence type="ECO:0000313" key="4">
    <source>
        <dbReference type="Proteomes" id="UP000693970"/>
    </source>
</evidence>
<reference evidence="3" key="2">
    <citation type="submission" date="2021-04" db="EMBL/GenBank/DDBJ databases">
        <authorList>
            <person name="Podell S."/>
        </authorList>
    </citation>
    <scope>NUCLEOTIDE SEQUENCE</scope>
    <source>
        <strain evidence="3">Hildebrandi</strain>
    </source>
</reference>
<comment type="caution">
    <text evidence="3">The sequence shown here is derived from an EMBL/GenBank/DDBJ whole genome shotgun (WGS) entry which is preliminary data.</text>
</comment>
<organism evidence="3 4">
    <name type="scientific">Nitzschia inconspicua</name>
    <dbReference type="NCBI Taxonomy" id="303405"/>
    <lineage>
        <taxon>Eukaryota</taxon>
        <taxon>Sar</taxon>
        <taxon>Stramenopiles</taxon>
        <taxon>Ochrophyta</taxon>
        <taxon>Bacillariophyta</taxon>
        <taxon>Bacillariophyceae</taxon>
        <taxon>Bacillariophycidae</taxon>
        <taxon>Bacillariales</taxon>
        <taxon>Bacillariaceae</taxon>
        <taxon>Nitzschia</taxon>
    </lineage>
</organism>
<evidence type="ECO:0000256" key="1">
    <source>
        <dbReference type="SAM" id="MobiDB-lite"/>
    </source>
</evidence>
<dbReference type="OrthoDB" id="54004at2759"/>
<dbReference type="Proteomes" id="UP000693970">
    <property type="component" value="Unassembled WGS sequence"/>
</dbReference>
<keyword evidence="2" id="KW-1133">Transmembrane helix</keyword>
<keyword evidence="2" id="KW-0472">Membrane</keyword>
<dbReference type="EMBL" id="JAGRRH010000018">
    <property type="protein sequence ID" value="KAG7350420.1"/>
    <property type="molecule type" value="Genomic_DNA"/>
</dbReference>
<sequence length="575" mass="62889">MIWEMSSYKIVGAIVIWWFLSGTFHCCDGHKLARNKATPASSIDSDHEAHVQTIENPHITRKNQVVEFGILERASLEVRFHTPKSKPSKSVKGNGKDGKGYGKQGKGSACALSDESSSAPSISSSPSISVAPSFFPSDSTQTPLVSSEASSSEPSLVQSLGPSAAPSDFPTVFLSNSPTIAPSSIPPPVPSTASSQFPTTFREPSSGLFSTNKFPNGSESTCNVSPPTNLGGTLKPQRLVFLYYMYVLDNSDEELIQRKIREMELRIHNGLVEEFLKCSVEQDAELEMMKPFYIWGISSSPPDEIFSRGCVQTELDQEVLPAEAMVCIPVKASLGMVAYFPAIRRRDRILQMITDADGQVLGATGEYLAISMENGDFDDEIALKSEFKGFLMAADPSNGPNVAAVNQEIHVNKVDSRRGAGVTAMALACFCLIVIVLLTIRRRKRRAELYLQHLEGMSSCSDLIKDDTSVDRTTYIVGDGSFDLVDGLDARNDISKDVYDQAQKGKFDPNDYQHDVHKCTSAYCAACRHVQNVRPTFLPSAEVSPEVQGILEDLRHFPSIGDDSRSYSTHDTVDL</sequence>
<proteinExistence type="predicted"/>
<feature type="compositionally biased region" description="Low complexity" evidence="1">
    <location>
        <begin position="116"/>
        <end position="159"/>
    </location>
</feature>
<dbReference type="AlphaFoldDB" id="A0A9K3KUU9"/>
<keyword evidence="2" id="KW-0812">Transmembrane</keyword>
<keyword evidence="4" id="KW-1185">Reference proteome</keyword>
<gene>
    <name evidence="3" type="ORF">IV203_009780</name>
</gene>
<name>A0A9K3KUU9_9STRA</name>
<accession>A0A9K3KUU9</accession>
<feature type="region of interest" description="Disordered" evidence="1">
    <location>
        <begin position="181"/>
        <end position="202"/>
    </location>
</feature>
<evidence type="ECO:0000256" key="2">
    <source>
        <dbReference type="SAM" id="Phobius"/>
    </source>
</evidence>
<feature type="region of interest" description="Disordered" evidence="1">
    <location>
        <begin position="81"/>
        <end position="163"/>
    </location>
</feature>